<keyword evidence="3 12" id="KW-0444">Lipid biosynthesis</keyword>
<feature type="transmembrane region" description="Helical" evidence="13">
    <location>
        <begin position="70"/>
        <end position="88"/>
    </location>
</feature>
<dbReference type="InterPro" id="IPR005804">
    <property type="entry name" value="FA_desaturase_dom"/>
</dbReference>
<comment type="caution">
    <text evidence="15">The sequence shown here is derived from an EMBL/GenBank/DDBJ whole genome shotgun (WGS) entry which is preliminary data.</text>
</comment>
<evidence type="ECO:0000256" key="8">
    <source>
        <dbReference type="ARBA" id="ARBA00023004"/>
    </source>
</evidence>
<keyword evidence="5" id="KW-0276">Fatty acid metabolism</keyword>
<protein>
    <recommendedName>
        <fullName evidence="14">Fatty acid desaturase domain-containing protein</fullName>
    </recommendedName>
</protein>
<dbReference type="PANTHER" id="PTHR11351">
    <property type="entry name" value="ACYL-COA DESATURASE"/>
    <property type="match status" value="1"/>
</dbReference>
<dbReference type="Pfam" id="PF00487">
    <property type="entry name" value="FA_desaturase"/>
    <property type="match status" value="1"/>
</dbReference>
<evidence type="ECO:0000256" key="11">
    <source>
        <dbReference type="ARBA" id="ARBA00023160"/>
    </source>
</evidence>
<dbReference type="InterPro" id="IPR015876">
    <property type="entry name" value="Acyl-CoA_DS"/>
</dbReference>
<evidence type="ECO:0000313" key="15">
    <source>
        <dbReference type="EMBL" id="KAJ3641789.1"/>
    </source>
</evidence>
<comment type="similarity">
    <text evidence="2 12">Belongs to the fatty acid desaturase type 1 family.</text>
</comment>
<evidence type="ECO:0000256" key="7">
    <source>
        <dbReference type="ARBA" id="ARBA00023002"/>
    </source>
</evidence>
<keyword evidence="4 12" id="KW-0812">Transmembrane</keyword>
<dbReference type="PRINTS" id="PR00075">
    <property type="entry name" value="FACDDSATRASE"/>
</dbReference>
<evidence type="ECO:0000256" key="6">
    <source>
        <dbReference type="ARBA" id="ARBA00022989"/>
    </source>
</evidence>
<proteinExistence type="inferred from homology"/>
<feature type="transmembrane region" description="Helical" evidence="13">
    <location>
        <begin position="223"/>
        <end position="240"/>
    </location>
</feature>
<feature type="domain" description="Fatty acid desaturase" evidence="14">
    <location>
        <begin position="70"/>
        <end position="278"/>
    </location>
</feature>
<keyword evidence="9" id="KW-0443">Lipid metabolism</keyword>
<evidence type="ECO:0000256" key="1">
    <source>
        <dbReference type="ARBA" id="ARBA00004141"/>
    </source>
</evidence>
<dbReference type="GO" id="GO:0005506">
    <property type="term" value="F:iron ion binding"/>
    <property type="evidence" value="ECO:0007669"/>
    <property type="project" value="TreeGrafter"/>
</dbReference>
<dbReference type="Proteomes" id="UP001168821">
    <property type="component" value="Unassembled WGS sequence"/>
</dbReference>
<evidence type="ECO:0000256" key="5">
    <source>
        <dbReference type="ARBA" id="ARBA00022832"/>
    </source>
</evidence>
<keyword evidence="11 12" id="KW-0275">Fatty acid biosynthesis</keyword>
<evidence type="ECO:0000256" key="10">
    <source>
        <dbReference type="ARBA" id="ARBA00023136"/>
    </source>
</evidence>
<evidence type="ECO:0000313" key="16">
    <source>
        <dbReference type="Proteomes" id="UP001168821"/>
    </source>
</evidence>
<evidence type="ECO:0000256" key="2">
    <source>
        <dbReference type="ARBA" id="ARBA00009295"/>
    </source>
</evidence>
<keyword evidence="10 13" id="KW-0472">Membrane</keyword>
<comment type="subcellular location">
    <subcellularLocation>
        <location evidence="1">Membrane</location>
        <topology evidence="1">Multi-pass membrane protein</topology>
    </subcellularLocation>
</comment>
<keyword evidence="16" id="KW-1185">Reference proteome</keyword>
<dbReference type="CDD" id="cd03505">
    <property type="entry name" value="Delta9-FADS-like"/>
    <property type="match status" value="1"/>
</dbReference>
<evidence type="ECO:0000259" key="14">
    <source>
        <dbReference type="Pfam" id="PF00487"/>
    </source>
</evidence>
<keyword evidence="7 12" id="KW-0560">Oxidoreductase</keyword>
<accession>A0AA38HV56</accession>
<evidence type="ECO:0000256" key="9">
    <source>
        <dbReference type="ARBA" id="ARBA00023098"/>
    </source>
</evidence>
<comment type="domain">
    <text evidence="12">The histidine box domains are involved in binding the catalytic metal ions.</text>
</comment>
<gene>
    <name evidence="15" type="ORF">Zmor_028267</name>
</gene>
<evidence type="ECO:0000256" key="13">
    <source>
        <dbReference type="SAM" id="Phobius"/>
    </source>
</evidence>
<name>A0AA38HV56_9CUCU</name>
<dbReference type="EMBL" id="JALNTZ010000009">
    <property type="protein sequence ID" value="KAJ3641789.1"/>
    <property type="molecule type" value="Genomic_DNA"/>
</dbReference>
<evidence type="ECO:0000256" key="4">
    <source>
        <dbReference type="ARBA" id="ARBA00022692"/>
    </source>
</evidence>
<dbReference type="GO" id="GO:0006636">
    <property type="term" value="P:unsaturated fatty acid biosynthetic process"/>
    <property type="evidence" value="ECO:0007669"/>
    <property type="project" value="TreeGrafter"/>
</dbReference>
<keyword evidence="6 13" id="KW-1133">Transmembrane helix</keyword>
<comment type="cofactor">
    <cofactor evidence="12">
        <name>Fe(2+)</name>
        <dbReference type="ChEBI" id="CHEBI:29033"/>
    </cofactor>
</comment>
<reference evidence="15" key="1">
    <citation type="journal article" date="2023" name="G3 (Bethesda)">
        <title>Whole genome assemblies of Zophobas morio and Tenebrio molitor.</title>
        <authorList>
            <person name="Kaur S."/>
            <person name="Stinson S.A."/>
            <person name="diCenzo G.C."/>
        </authorList>
    </citation>
    <scope>NUCLEOTIDE SEQUENCE</scope>
    <source>
        <strain evidence="15">QUZm001</strain>
    </source>
</reference>
<keyword evidence="8" id="KW-0408">Iron</keyword>
<feature type="transmembrane region" description="Helical" evidence="13">
    <location>
        <begin position="188"/>
        <end position="211"/>
    </location>
</feature>
<sequence length="357" mass="40841">MSATGLIPTDVFLEPDDEIFTSDILEAAKKPSDRKLSLVWTGIIGFSFLHAGGLYGLWLMFTSAKLASTLLAVVLHLLGLLGITAGAHRLWSHHSYKANWPLRLFLVVCNSLAFQKSVIRWARDHRLHHKFGETDADPYNIKRGLFFAHIGCLLCRKHPMIKEKGQQLDMSDLRADPLLYYQDKYYKIVMPVTGPPVVCFVVPTVISVYFWGESFENACFVNFLRYCFSLNVIFLINSFAHRWGYKPYSKSGPGCEVQSLSVLALGEGWHNYHHTFPRDYRTSELGKYGMNLTTTFIEFFGKIGWAYDLKTMSNERIRNRVEKMGDGSHEIWGIKSRPVTKINHQTKNLTAVQDYNK</sequence>
<dbReference type="AlphaFoldDB" id="A0AA38HV56"/>
<evidence type="ECO:0000256" key="12">
    <source>
        <dbReference type="RuleBase" id="RU000581"/>
    </source>
</evidence>
<dbReference type="PANTHER" id="PTHR11351:SF31">
    <property type="entry name" value="DESATURASE 1, ISOFORM A-RELATED"/>
    <property type="match status" value="1"/>
</dbReference>
<evidence type="ECO:0000256" key="3">
    <source>
        <dbReference type="ARBA" id="ARBA00022516"/>
    </source>
</evidence>
<organism evidence="15 16">
    <name type="scientific">Zophobas morio</name>
    <dbReference type="NCBI Taxonomy" id="2755281"/>
    <lineage>
        <taxon>Eukaryota</taxon>
        <taxon>Metazoa</taxon>
        <taxon>Ecdysozoa</taxon>
        <taxon>Arthropoda</taxon>
        <taxon>Hexapoda</taxon>
        <taxon>Insecta</taxon>
        <taxon>Pterygota</taxon>
        <taxon>Neoptera</taxon>
        <taxon>Endopterygota</taxon>
        <taxon>Coleoptera</taxon>
        <taxon>Polyphaga</taxon>
        <taxon>Cucujiformia</taxon>
        <taxon>Tenebrionidae</taxon>
        <taxon>Zophobas</taxon>
    </lineage>
</organism>
<feature type="transmembrane region" description="Helical" evidence="13">
    <location>
        <begin position="38"/>
        <end position="58"/>
    </location>
</feature>
<dbReference type="GO" id="GO:0005789">
    <property type="term" value="C:endoplasmic reticulum membrane"/>
    <property type="evidence" value="ECO:0007669"/>
    <property type="project" value="TreeGrafter"/>
</dbReference>
<dbReference type="GO" id="GO:0004768">
    <property type="term" value="F:stearoyl-CoA 9-desaturase activity"/>
    <property type="evidence" value="ECO:0007669"/>
    <property type="project" value="TreeGrafter"/>
</dbReference>